<dbReference type="PANTHER" id="PTHR46796:SF13">
    <property type="entry name" value="HTH-TYPE TRANSCRIPTIONAL ACTIVATOR RHAS"/>
    <property type="match status" value="1"/>
</dbReference>
<protein>
    <submittedName>
        <fullName evidence="5">AraC family transcriptional regulator</fullName>
    </submittedName>
</protein>
<evidence type="ECO:0000313" key="6">
    <source>
        <dbReference type="Proteomes" id="UP001646141"/>
    </source>
</evidence>
<keyword evidence="6" id="KW-1185">Reference proteome</keyword>
<dbReference type="InterPro" id="IPR020449">
    <property type="entry name" value="Tscrpt_reg_AraC-type_HTH"/>
</dbReference>
<evidence type="ECO:0000256" key="2">
    <source>
        <dbReference type="ARBA" id="ARBA00023125"/>
    </source>
</evidence>
<dbReference type="EMBL" id="QYAD01000002">
    <property type="protein sequence ID" value="MBL3689791.1"/>
    <property type="molecule type" value="Genomic_DNA"/>
</dbReference>
<dbReference type="Pfam" id="PF12833">
    <property type="entry name" value="HTH_18"/>
    <property type="match status" value="1"/>
</dbReference>
<accession>A0ABS1SNP4</accession>
<dbReference type="InterPro" id="IPR018060">
    <property type="entry name" value="HTH_AraC"/>
</dbReference>
<dbReference type="PRINTS" id="PR00032">
    <property type="entry name" value="HTHARAC"/>
</dbReference>
<comment type="caution">
    <text evidence="5">The sequence shown here is derived from an EMBL/GenBank/DDBJ whole genome shotgun (WGS) entry which is preliminary data.</text>
</comment>
<keyword evidence="2" id="KW-0238">DNA-binding</keyword>
<dbReference type="InterPro" id="IPR050204">
    <property type="entry name" value="AraC_XylS_family_regulators"/>
</dbReference>
<evidence type="ECO:0000256" key="3">
    <source>
        <dbReference type="ARBA" id="ARBA00023163"/>
    </source>
</evidence>
<dbReference type="Proteomes" id="UP001646141">
    <property type="component" value="Unassembled WGS sequence"/>
</dbReference>
<organism evidence="5 6">
    <name type="scientific">Leucobacter chromiireducens subsp. chromiireducens</name>
    <dbReference type="NCBI Taxonomy" id="660067"/>
    <lineage>
        <taxon>Bacteria</taxon>
        <taxon>Bacillati</taxon>
        <taxon>Actinomycetota</taxon>
        <taxon>Actinomycetes</taxon>
        <taxon>Micrococcales</taxon>
        <taxon>Microbacteriaceae</taxon>
        <taxon>Leucobacter</taxon>
    </lineage>
</organism>
<evidence type="ECO:0000256" key="1">
    <source>
        <dbReference type="ARBA" id="ARBA00023015"/>
    </source>
</evidence>
<keyword evidence="1" id="KW-0805">Transcription regulation</keyword>
<keyword evidence="3" id="KW-0804">Transcription</keyword>
<dbReference type="Gene3D" id="1.10.10.60">
    <property type="entry name" value="Homeodomain-like"/>
    <property type="match status" value="2"/>
</dbReference>
<dbReference type="PANTHER" id="PTHR46796">
    <property type="entry name" value="HTH-TYPE TRANSCRIPTIONAL ACTIVATOR RHAS-RELATED"/>
    <property type="match status" value="1"/>
</dbReference>
<dbReference type="InterPro" id="IPR009057">
    <property type="entry name" value="Homeodomain-like_sf"/>
</dbReference>
<proteinExistence type="predicted"/>
<sequence length="315" mass="33522">MTEPDSAVFDRLLEDVDLTVRRTERRELAARQRVHAAAGVTTLIYVLEGELRGATMPACSVARDGGQVTAVPARPAGGFRSGAAVLTLGRGTHTLEAACDSTVLIVTLDLSETAQRLHELLPEPLTLLGFPALDPAGAALASNMGIAEAQGGAGHAAPQAAGSSVVCRLMAHTVLLAVLRSWYGAGCAPRGWSARAADPQLDRVLTAIHDEPGRDWSLETLAALGAMSRSMFARRFRDTLGATPGQYLARIRMEDAKRRLATGTPVSQVSRELGYASDEGFSRAFRRHTGVVPSRWRWDSPNRTAPATRSAAPIP</sequence>
<name>A0ABS1SNP4_9MICO</name>
<evidence type="ECO:0000259" key="4">
    <source>
        <dbReference type="PROSITE" id="PS01124"/>
    </source>
</evidence>
<feature type="domain" description="HTH araC/xylS-type" evidence="4">
    <location>
        <begin position="202"/>
        <end position="299"/>
    </location>
</feature>
<evidence type="ECO:0000313" key="5">
    <source>
        <dbReference type="EMBL" id="MBL3689791.1"/>
    </source>
</evidence>
<dbReference type="RefSeq" id="WP_202381818.1">
    <property type="nucleotide sequence ID" value="NZ_BAAAMA010000002.1"/>
</dbReference>
<gene>
    <name evidence="5" type="ORF">D3226_07425</name>
</gene>
<dbReference type="SMART" id="SM00342">
    <property type="entry name" value="HTH_ARAC"/>
    <property type="match status" value="1"/>
</dbReference>
<dbReference type="SUPFAM" id="SSF46689">
    <property type="entry name" value="Homeodomain-like"/>
    <property type="match status" value="2"/>
</dbReference>
<dbReference type="PROSITE" id="PS01124">
    <property type="entry name" value="HTH_ARAC_FAMILY_2"/>
    <property type="match status" value="1"/>
</dbReference>
<reference evidence="5 6" key="1">
    <citation type="submission" date="2018-09" db="EMBL/GenBank/DDBJ databases">
        <title>Comparative genomics of Leucobacter spp.</title>
        <authorList>
            <person name="Reis A.C."/>
            <person name="Kolvenbach B.A."/>
            <person name="Corvini P.F.X."/>
            <person name="Nunes O.C."/>
        </authorList>
    </citation>
    <scope>NUCLEOTIDE SEQUENCE [LARGE SCALE GENOMIC DNA]</scope>
    <source>
        <strain evidence="5 6">L-1</strain>
    </source>
</reference>